<dbReference type="InterPro" id="IPR004046">
    <property type="entry name" value="GST_C"/>
</dbReference>
<dbReference type="OrthoDB" id="9810080at2"/>
<feature type="domain" description="GST N-terminal" evidence="1">
    <location>
        <begin position="1"/>
        <end position="75"/>
    </location>
</feature>
<evidence type="ECO:0000259" key="2">
    <source>
        <dbReference type="PROSITE" id="PS50405"/>
    </source>
</evidence>
<evidence type="ECO:0000313" key="3">
    <source>
        <dbReference type="EMBL" id="TPD59519.1"/>
    </source>
</evidence>
<dbReference type="InterPro" id="IPR036249">
    <property type="entry name" value="Thioredoxin-like_sf"/>
</dbReference>
<dbReference type="SFLD" id="SFLDG00358">
    <property type="entry name" value="Main_(cytGST)"/>
    <property type="match status" value="1"/>
</dbReference>
<dbReference type="SUPFAM" id="SSF47616">
    <property type="entry name" value="GST C-terminal domain-like"/>
    <property type="match status" value="1"/>
</dbReference>
<dbReference type="CDD" id="cd03056">
    <property type="entry name" value="GST_N_4"/>
    <property type="match status" value="1"/>
</dbReference>
<evidence type="ECO:0000259" key="1">
    <source>
        <dbReference type="PROSITE" id="PS50404"/>
    </source>
</evidence>
<keyword evidence="4" id="KW-1185">Reference proteome</keyword>
<dbReference type="PROSITE" id="PS50405">
    <property type="entry name" value="GST_CTER"/>
    <property type="match status" value="1"/>
</dbReference>
<dbReference type="InterPro" id="IPR004045">
    <property type="entry name" value="Glutathione_S-Trfase_N"/>
</dbReference>
<dbReference type="AlphaFoldDB" id="A0A501PGA2"/>
<gene>
    <name evidence="3" type="ORF">FIV46_11780</name>
</gene>
<dbReference type="Gene3D" id="3.40.30.10">
    <property type="entry name" value="Glutaredoxin"/>
    <property type="match status" value="1"/>
</dbReference>
<protein>
    <submittedName>
        <fullName evidence="3">Glutathione S-transferase family protein</fullName>
    </submittedName>
</protein>
<accession>A0A501PGA2</accession>
<dbReference type="Proteomes" id="UP000319148">
    <property type="component" value="Unassembled WGS sequence"/>
</dbReference>
<dbReference type="EMBL" id="VFIY01000014">
    <property type="protein sequence ID" value="TPD59519.1"/>
    <property type="molecule type" value="Genomic_DNA"/>
</dbReference>
<dbReference type="PROSITE" id="PS50404">
    <property type="entry name" value="GST_NTER"/>
    <property type="match status" value="1"/>
</dbReference>
<dbReference type="InterPro" id="IPR010987">
    <property type="entry name" value="Glutathione-S-Trfase_C-like"/>
</dbReference>
<dbReference type="GO" id="GO:0016740">
    <property type="term" value="F:transferase activity"/>
    <property type="evidence" value="ECO:0007669"/>
    <property type="project" value="UniProtKB-KW"/>
</dbReference>
<dbReference type="Pfam" id="PF00043">
    <property type="entry name" value="GST_C"/>
    <property type="match status" value="1"/>
</dbReference>
<reference evidence="4" key="1">
    <citation type="submission" date="2019-06" db="EMBL/GenBank/DDBJ databases">
        <title>The complete genome of Emcibacter congregatus ZYLT.</title>
        <authorList>
            <person name="Zhao Z."/>
        </authorList>
    </citation>
    <scope>NUCLEOTIDE SEQUENCE [LARGE SCALE GENOMIC DNA]</scope>
    <source>
        <strain evidence="4">MCCC 1A06723</strain>
    </source>
</reference>
<dbReference type="SFLD" id="SFLDS00019">
    <property type="entry name" value="Glutathione_Transferase_(cytos"/>
    <property type="match status" value="1"/>
</dbReference>
<dbReference type="SUPFAM" id="SSF52833">
    <property type="entry name" value="Thioredoxin-like"/>
    <property type="match status" value="1"/>
</dbReference>
<dbReference type="Pfam" id="PF13409">
    <property type="entry name" value="GST_N_2"/>
    <property type="match status" value="1"/>
</dbReference>
<dbReference type="PANTHER" id="PTHR44051:SF2">
    <property type="entry name" value="HYPOTHETICAL GLUTATHIONE S-TRANSFERASE LIKE PROTEIN"/>
    <property type="match status" value="1"/>
</dbReference>
<dbReference type="InterPro" id="IPR036282">
    <property type="entry name" value="Glutathione-S-Trfase_C_sf"/>
</dbReference>
<dbReference type="InterPro" id="IPR040079">
    <property type="entry name" value="Glutathione_S-Trfase"/>
</dbReference>
<evidence type="ECO:0000313" key="4">
    <source>
        <dbReference type="Proteomes" id="UP000319148"/>
    </source>
</evidence>
<comment type="caution">
    <text evidence="3">The sequence shown here is derived from an EMBL/GenBank/DDBJ whole genome shotgun (WGS) entry which is preliminary data.</text>
</comment>
<dbReference type="Gene3D" id="1.20.1050.10">
    <property type="match status" value="1"/>
</dbReference>
<organism evidence="3 4">
    <name type="scientific">Emcibacter nanhaiensis</name>
    <dbReference type="NCBI Taxonomy" id="1505037"/>
    <lineage>
        <taxon>Bacteria</taxon>
        <taxon>Pseudomonadati</taxon>
        <taxon>Pseudomonadota</taxon>
        <taxon>Alphaproteobacteria</taxon>
        <taxon>Emcibacterales</taxon>
        <taxon>Emcibacteraceae</taxon>
        <taxon>Emcibacter</taxon>
    </lineage>
</organism>
<feature type="domain" description="GST C-terminal" evidence="2">
    <location>
        <begin position="81"/>
        <end position="197"/>
    </location>
</feature>
<keyword evidence="3" id="KW-0808">Transferase</keyword>
<proteinExistence type="predicted"/>
<dbReference type="PANTHER" id="PTHR44051">
    <property type="entry name" value="GLUTATHIONE S-TRANSFERASE-RELATED"/>
    <property type="match status" value="1"/>
</dbReference>
<sequence>MAYSGHSHRVRLFLSLLGLDYESRPVSLRDGEHLTEDYKKINPFGKIPVLDDDGLLIRESNAILVYLALKHGAKDWYPVDDPARAAEVQMWLNVAANDVLQGPARAWIATMFIPDENAVREGLEASRKLLGIMDRHLEGRDWLAGNGPTIADVANYSHISKGPRIGFELEDWPNVLRWQRNIEALPGFIAMPTPENY</sequence>
<name>A0A501PGA2_9PROT</name>